<dbReference type="Pfam" id="PF02581">
    <property type="entry name" value="TMP-TENI"/>
    <property type="match status" value="1"/>
</dbReference>
<dbReference type="Gene3D" id="3.90.79.10">
    <property type="entry name" value="Nucleoside Triphosphate Pyrophosphohydrolase"/>
    <property type="match status" value="1"/>
</dbReference>
<dbReference type="InterPro" id="IPR022998">
    <property type="entry name" value="ThiamineP_synth_TenI"/>
</dbReference>
<evidence type="ECO:0000256" key="3">
    <source>
        <dbReference type="ARBA" id="ARBA00022457"/>
    </source>
</evidence>
<dbReference type="InterPro" id="IPR047127">
    <property type="entry name" value="MutT-like"/>
</dbReference>
<evidence type="ECO:0000256" key="5">
    <source>
        <dbReference type="ARBA" id="ARBA00022723"/>
    </source>
</evidence>
<keyword evidence="5" id="KW-0479">Metal-binding</keyword>
<evidence type="ECO:0000256" key="2">
    <source>
        <dbReference type="ARBA" id="ARBA00005582"/>
    </source>
</evidence>
<dbReference type="Proteomes" id="UP001171945">
    <property type="component" value="Unassembled WGS sequence"/>
</dbReference>
<dbReference type="Gene3D" id="3.20.20.70">
    <property type="entry name" value="Aldolase class I"/>
    <property type="match status" value="1"/>
</dbReference>
<dbReference type="InterPro" id="IPR029119">
    <property type="entry name" value="MutY_C"/>
</dbReference>
<keyword evidence="8" id="KW-0460">Magnesium</keyword>
<dbReference type="InterPro" id="IPR003561">
    <property type="entry name" value="Mutator_MutT"/>
</dbReference>
<protein>
    <recommendedName>
        <fullName evidence="13">8-oxo-dGTP diphosphatase</fullName>
        <ecNumber evidence="12">3.6.1.55</ecNumber>
    </recommendedName>
    <alternativeName>
        <fullName evidence="16">7,8-dihydro-8-oxoguanine-triphosphatase</fullName>
    </alternativeName>
    <alternativeName>
        <fullName evidence="15">Mutator protein MutT</fullName>
    </alternativeName>
    <alternativeName>
        <fullName evidence="14">dGTP pyrophosphohydrolase</fullName>
    </alternativeName>
</protein>
<evidence type="ECO:0000256" key="4">
    <source>
        <dbReference type="ARBA" id="ARBA00022705"/>
    </source>
</evidence>
<evidence type="ECO:0000256" key="13">
    <source>
        <dbReference type="ARBA" id="ARBA00040794"/>
    </source>
</evidence>
<gene>
    <name evidence="18" type="ORF">QUF54_05010</name>
</gene>
<evidence type="ECO:0000256" key="10">
    <source>
        <dbReference type="ARBA" id="ARBA00035861"/>
    </source>
</evidence>
<keyword evidence="6" id="KW-0227">DNA damage</keyword>
<dbReference type="InterPro" id="IPR015797">
    <property type="entry name" value="NUDIX_hydrolase-like_dom_sf"/>
</dbReference>
<dbReference type="InterPro" id="IPR020084">
    <property type="entry name" value="NUDIX_hydrolase_CS"/>
</dbReference>
<dbReference type="InterPro" id="IPR000086">
    <property type="entry name" value="NUDIX_hydrolase_dom"/>
</dbReference>
<reference evidence="18" key="1">
    <citation type="submission" date="2023-06" db="EMBL/GenBank/DDBJ databases">
        <title>Uncultivated large filamentous bacteria from sulfidic sediments reveal new species and different genomic features in energy metabolism and defense.</title>
        <authorList>
            <person name="Fonseca A."/>
        </authorList>
    </citation>
    <scope>NUCLEOTIDE SEQUENCE</scope>
    <source>
        <strain evidence="18">HSG4</strain>
    </source>
</reference>
<name>A0ABT7VT06_9GAMM</name>
<evidence type="ECO:0000313" key="19">
    <source>
        <dbReference type="Proteomes" id="UP001171945"/>
    </source>
</evidence>
<evidence type="ECO:0000256" key="14">
    <source>
        <dbReference type="ARBA" id="ARBA00041592"/>
    </source>
</evidence>
<evidence type="ECO:0000259" key="17">
    <source>
        <dbReference type="PROSITE" id="PS51462"/>
    </source>
</evidence>
<keyword evidence="9" id="KW-0234">DNA repair</keyword>
<dbReference type="NCBIfam" id="TIGR00586">
    <property type="entry name" value="mutt"/>
    <property type="match status" value="1"/>
</dbReference>
<evidence type="ECO:0000256" key="12">
    <source>
        <dbReference type="ARBA" id="ARBA00038905"/>
    </source>
</evidence>
<evidence type="ECO:0000256" key="8">
    <source>
        <dbReference type="ARBA" id="ARBA00022842"/>
    </source>
</evidence>
<dbReference type="SUPFAM" id="SSF51391">
    <property type="entry name" value="Thiamin phosphate synthase"/>
    <property type="match status" value="1"/>
</dbReference>
<dbReference type="InterPro" id="IPR013785">
    <property type="entry name" value="Aldolase_TIM"/>
</dbReference>
<evidence type="ECO:0000256" key="7">
    <source>
        <dbReference type="ARBA" id="ARBA00022801"/>
    </source>
</evidence>
<comment type="caution">
    <text evidence="18">The sequence shown here is derived from an EMBL/GenBank/DDBJ whole genome shotgun (WGS) entry which is preliminary data.</text>
</comment>
<evidence type="ECO:0000256" key="1">
    <source>
        <dbReference type="ARBA" id="ARBA00001946"/>
    </source>
</evidence>
<dbReference type="EMBL" id="JAUCGM010000253">
    <property type="protein sequence ID" value="MDM8562696.1"/>
    <property type="molecule type" value="Genomic_DNA"/>
</dbReference>
<evidence type="ECO:0000256" key="9">
    <source>
        <dbReference type="ARBA" id="ARBA00023204"/>
    </source>
</evidence>
<evidence type="ECO:0000256" key="16">
    <source>
        <dbReference type="ARBA" id="ARBA00042798"/>
    </source>
</evidence>
<evidence type="ECO:0000313" key="18">
    <source>
        <dbReference type="EMBL" id="MDM8562696.1"/>
    </source>
</evidence>
<dbReference type="PROSITE" id="PS00893">
    <property type="entry name" value="NUDIX_BOX"/>
    <property type="match status" value="1"/>
</dbReference>
<evidence type="ECO:0000256" key="11">
    <source>
        <dbReference type="ARBA" id="ARBA00036904"/>
    </source>
</evidence>
<dbReference type="CDD" id="cd00564">
    <property type="entry name" value="TMP_TenI"/>
    <property type="match status" value="1"/>
</dbReference>
<organism evidence="18 19">
    <name type="scientific">Candidatus Marithioploca araucensis</name>
    <dbReference type="NCBI Taxonomy" id="70273"/>
    <lineage>
        <taxon>Bacteria</taxon>
        <taxon>Pseudomonadati</taxon>
        <taxon>Pseudomonadota</taxon>
        <taxon>Gammaproteobacteria</taxon>
        <taxon>Thiotrichales</taxon>
        <taxon>Thiotrichaceae</taxon>
        <taxon>Candidatus Marithioploca</taxon>
    </lineage>
</organism>
<evidence type="ECO:0000256" key="15">
    <source>
        <dbReference type="ARBA" id="ARBA00041979"/>
    </source>
</evidence>
<dbReference type="GO" id="GO:0016787">
    <property type="term" value="F:hydrolase activity"/>
    <property type="evidence" value="ECO:0007669"/>
    <property type="project" value="UniProtKB-KW"/>
</dbReference>
<keyword evidence="19" id="KW-1185">Reference proteome</keyword>
<dbReference type="PROSITE" id="PS51462">
    <property type="entry name" value="NUDIX"/>
    <property type="match status" value="1"/>
</dbReference>
<accession>A0ABT7VT06</accession>
<dbReference type="CDD" id="cd03425">
    <property type="entry name" value="NUDIX_MutT_NudA_like"/>
    <property type="match status" value="1"/>
</dbReference>
<dbReference type="Pfam" id="PF14815">
    <property type="entry name" value="NUDIX_4"/>
    <property type="match status" value="1"/>
</dbReference>
<dbReference type="NCBIfam" id="NF006530">
    <property type="entry name" value="PRK08999.1"/>
    <property type="match status" value="1"/>
</dbReference>
<evidence type="ECO:0000256" key="6">
    <source>
        <dbReference type="ARBA" id="ARBA00022763"/>
    </source>
</evidence>
<comment type="similarity">
    <text evidence="2">Belongs to the Nudix hydrolase family.</text>
</comment>
<comment type="catalytic activity">
    <reaction evidence="11">
        <text>8-oxo-GTP + H2O = 8-oxo-GMP + diphosphate + H(+)</text>
        <dbReference type="Rhea" id="RHEA:67616"/>
        <dbReference type="ChEBI" id="CHEBI:15377"/>
        <dbReference type="ChEBI" id="CHEBI:15378"/>
        <dbReference type="ChEBI" id="CHEBI:33019"/>
        <dbReference type="ChEBI" id="CHEBI:143553"/>
        <dbReference type="ChEBI" id="CHEBI:145694"/>
    </reaction>
</comment>
<dbReference type="PRINTS" id="PR01401">
    <property type="entry name" value="MUTATORMUTT"/>
</dbReference>
<keyword evidence="7 18" id="KW-0378">Hydrolase</keyword>
<comment type="catalytic activity">
    <reaction evidence="10">
        <text>8-oxo-dGTP + H2O = 8-oxo-dGMP + diphosphate + H(+)</text>
        <dbReference type="Rhea" id="RHEA:31575"/>
        <dbReference type="ChEBI" id="CHEBI:15377"/>
        <dbReference type="ChEBI" id="CHEBI:15378"/>
        <dbReference type="ChEBI" id="CHEBI:33019"/>
        <dbReference type="ChEBI" id="CHEBI:63224"/>
        <dbReference type="ChEBI" id="CHEBI:77896"/>
        <dbReference type="EC" id="3.6.1.55"/>
    </reaction>
</comment>
<dbReference type="EC" id="3.6.1.55" evidence="12"/>
<dbReference type="PRINTS" id="PR00502">
    <property type="entry name" value="NUDIXFAMILY"/>
</dbReference>
<dbReference type="SUPFAM" id="SSF55811">
    <property type="entry name" value="Nudix"/>
    <property type="match status" value="1"/>
</dbReference>
<proteinExistence type="inferred from homology"/>
<feature type="domain" description="Nudix hydrolase" evidence="17">
    <location>
        <begin position="5"/>
        <end position="131"/>
    </location>
</feature>
<dbReference type="PANTHER" id="PTHR47707:SF1">
    <property type="entry name" value="NUDIX HYDROLASE FAMILY PROTEIN"/>
    <property type="match status" value="1"/>
</dbReference>
<dbReference type="InterPro" id="IPR036206">
    <property type="entry name" value="ThiamineP_synth_sf"/>
</dbReference>
<keyword evidence="3" id="KW-0515">Mutator protein</keyword>
<sequence length="313" mass="35282">MKKQMLHVVAGVIYNHQNEILLARRPEQSHQGGLWEFPGGKCEAGESALQALTRELEEELGLVVQKARPLISVNHAYPDKKIRLEVWRIEQWQGEPWGREGQTVQWFHSNYLKNNEFPAANLPVITAVQLPSLYLITPEPVSLTDKKFFYRLEACLDKEIRLVQLRAKNLSARDYCYCAEKTLILCDRYGAELLVNASPEIALSVGTHGVHLNSERLLSTQERPLGQRVAASCHNLEEIQQANLIGIDFMVLSPVHTTASHPYTSPLGWFEFLQLTEQAHCPVFALGGMKRTELSKAWAHGAQGIAAIRALWS</sequence>
<dbReference type="InterPro" id="IPR020476">
    <property type="entry name" value="Nudix_hydrolase"/>
</dbReference>
<keyword evidence="4" id="KW-0235">DNA replication</keyword>
<comment type="cofactor">
    <cofactor evidence="1">
        <name>Mg(2+)</name>
        <dbReference type="ChEBI" id="CHEBI:18420"/>
    </cofactor>
</comment>
<dbReference type="PANTHER" id="PTHR47707">
    <property type="entry name" value="8-OXO-DGTP DIPHOSPHATASE"/>
    <property type="match status" value="1"/>
</dbReference>